<dbReference type="GO" id="GO:0016787">
    <property type="term" value="F:hydrolase activity"/>
    <property type="evidence" value="ECO:0007669"/>
    <property type="project" value="UniProtKB-KW"/>
</dbReference>
<evidence type="ECO:0000313" key="4">
    <source>
        <dbReference type="Proteomes" id="UP001234495"/>
    </source>
</evidence>
<dbReference type="PANTHER" id="PTHR31793">
    <property type="entry name" value="4-HYDROXYBENZOYL-COA THIOESTERASE FAMILY MEMBER"/>
    <property type="match status" value="1"/>
</dbReference>
<dbReference type="PANTHER" id="PTHR31793:SF27">
    <property type="entry name" value="NOVEL THIOESTERASE SUPERFAMILY DOMAIN AND SAPOSIN A-TYPE DOMAIN CONTAINING PROTEIN (0610012H03RIK)"/>
    <property type="match status" value="1"/>
</dbReference>
<keyword evidence="4" id="KW-1185">Reference proteome</keyword>
<name>A0ABT9Z9Z6_9BACI</name>
<dbReference type="SUPFAM" id="SSF54637">
    <property type="entry name" value="Thioesterase/thiol ester dehydrase-isomerase"/>
    <property type="match status" value="1"/>
</dbReference>
<gene>
    <name evidence="3" type="ORF">J2S19_000323</name>
</gene>
<organism evidence="3 4">
    <name type="scientific">Metabacillus malikii</name>
    <dbReference type="NCBI Taxonomy" id="1504265"/>
    <lineage>
        <taxon>Bacteria</taxon>
        <taxon>Bacillati</taxon>
        <taxon>Bacillota</taxon>
        <taxon>Bacilli</taxon>
        <taxon>Bacillales</taxon>
        <taxon>Bacillaceae</taxon>
        <taxon>Metabacillus</taxon>
    </lineage>
</organism>
<comment type="caution">
    <text evidence="3">The sequence shown here is derived from an EMBL/GenBank/DDBJ whole genome shotgun (WGS) entry which is preliminary data.</text>
</comment>
<dbReference type="RefSeq" id="WP_307336167.1">
    <property type="nucleotide sequence ID" value="NZ_JAUSUD010000001.1"/>
</dbReference>
<dbReference type="Proteomes" id="UP001234495">
    <property type="component" value="Unassembled WGS sequence"/>
</dbReference>
<proteinExistence type="inferred from homology"/>
<dbReference type="InterPro" id="IPR050563">
    <property type="entry name" value="4-hydroxybenzoyl-CoA_TE"/>
</dbReference>
<dbReference type="InterPro" id="IPR006684">
    <property type="entry name" value="YbgC/YbaW"/>
</dbReference>
<accession>A0ABT9Z9Z6</accession>
<evidence type="ECO:0000313" key="3">
    <source>
        <dbReference type="EMBL" id="MDQ0229073.1"/>
    </source>
</evidence>
<dbReference type="EC" id="3.1.2.-" evidence="3"/>
<sequence length="137" mass="15900">MRKTVVELEVYFSDCDPTGFAHSSKHFQWFEQGRITLLKEANIDSSFVSDYHFMTIDSYCKYKSSVRFGDKLIIEATINEKDISRILEFNYKITKKLGKKLVATGNTRHVLTTINGQLLQRIPVSIREKLNLYIEGE</sequence>
<reference evidence="3 4" key="1">
    <citation type="submission" date="2023-07" db="EMBL/GenBank/DDBJ databases">
        <title>Genomic Encyclopedia of Type Strains, Phase IV (KMG-IV): sequencing the most valuable type-strain genomes for metagenomic binning, comparative biology and taxonomic classification.</title>
        <authorList>
            <person name="Goeker M."/>
        </authorList>
    </citation>
    <scope>NUCLEOTIDE SEQUENCE [LARGE SCALE GENOMIC DNA]</scope>
    <source>
        <strain evidence="3 4">DSM 29005</strain>
    </source>
</reference>
<dbReference type="EMBL" id="JAUSUD010000001">
    <property type="protein sequence ID" value="MDQ0229073.1"/>
    <property type="molecule type" value="Genomic_DNA"/>
</dbReference>
<evidence type="ECO:0000256" key="1">
    <source>
        <dbReference type="ARBA" id="ARBA00005953"/>
    </source>
</evidence>
<dbReference type="CDD" id="cd00586">
    <property type="entry name" value="4HBT"/>
    <property type="match status" value="1"/>
</dbReference>
<keyword evidence="2 3" id="KW-0378">Hydrolase</keyword>
<dbReference type="PIRSF" id="PIRSF003230">
    <property type="entry name" value="YbgC"/>
    <property type="match status" value="1"/>
</dbReference>
<evidence type="ECO:0000256" key="2">
    <source>
        <dbReference type="ARBA" id="ARBA00022801"/>
    </source>
</evidence>
<dbReference type="InterPro" id="IPR029069">
    <property type="entry name" value="HotDog_dom_sf"/>
</dbReference>
<dbReference type="Gene3D" id="3.10.129.10">
    <property type="entry name" value="Hotdog Thioesterase"/>
    <property type="match status" value="1"/>
</dbReference>
<protein>
    <submittedName>
        <fullName evidence="3">Acyl-CoA thioester hydrolase</fullName>
        <ecNumber evidence="3">3.1.2.-</ecNumber>
    </submittedName>
</protein>
<comment type="similarity">
    <text evidence="1">Belongs to the 4-hydroxybenzoyl-CoA thioesterase family.</text>
</comment>
<dbReference type="Pfam" id="PF13279">
    <property type="entry name" value="4HBT_2"/>
    <property type="match status" value="1"/>
</dbReference>